<feature type="transmembrane region" description="Helical" evidence="1">
    <location>
        <begin position="75"/>
        <end position="91"/>
    </location>
</feature>
<organism evidence="2 3">
    <name type="scientific">Flaviaesturariibacter amylovorans</name>
    <dbReference type="NCBI Taxonomy" id="1084520"/>
    <lineage>
        <taxon>Bacteria</taxon>
        <taxon>Pseudomonadati</taxon>
        <taxon>Bacteroidota</taxon>
        <taxon>Chitinophagia</taxon>
        <taxon>Chitinophagales</taxon>
        <taxon>Chitinophagaceae</taxon>
        <taxon>Flaviaestuariibacter</taxon>
    </lineage>
</organism>
<name>A0ABP8G6J4_9BACT</name>
<dbReference type="Proteomes" id="UP001501725">
    <property type="component" value="Unassembled WGS sequence"/>
</dbReference>
<evidence type="ECO:0000256" key="1">
    <source>
        <dbReference type="SAM" id="Phobius"/>
    </source>
</evidence>
<dbReference type="EMBL" id="BAABGY010000001">
    <property type="protein sequence ID" value="GAA4318334.1"/>
    <property type="molecule type" value="Genomic_DNA"/>
</dbReference>
<evidence type="ECO:0000313" key="3">
    <source>
        <dbReference type="Proteomes" id="UP001501725"/>
    </source>
</evidence>
<comment type="caution">
    <text evidence="2">The sequence shown here is derived from an EMBL/GenBank/DDBJ whole genome shotgun (WGS) entry which is preliminary data.</text>
</comment>
<keyword evidence="1" id="KW-1133">Transmembrane helix</keyword>
<keyword evidence="1" id="KW-0472">Membrane</keyword>
<feature type="transmembrane region" description="Helical" evidence="1">
    <location>
        <begin position="12"/>
        <end position="38"/>
    </location>
</feature>
<feature type="transmembrane region" description="Helical" evidence="1">
    <location>
        <begin position="44"/>
        <end position="68"/>
    </location>
</feature>
<reference evidence="3" key="1">
    <citation type="journal article" date="2019" name="Int. J. Syst. Evol. Microbiol.">
        <title>The Global Catalogue of Microorganisms (GCM) 10K type strain sequencing project: providing services to taxonomists for standard genome sequencing and annotation.</title>
        <authorList>
            <consortium name="The Broad Institute Genomics Platform"/>
            <consortium name="The Broad Institute Genome Sequencing Center for Infectious Disease"/>
            <person name="Wu L."/>
            <person name="Ma J."/>
        </authorList>
    </citation>
    <scope>NUCLEOTIDE SEQUENCE [LARGE SCALE GENOMIC DNA]</scope>
    <source>
        <strain evidence="3">JCM 17919</strain>
    </source>
</reference>
<protein>
    <submittedName>
        <fullName evidence="2">Uncharacterized protein</fullName>
    </submittedName>
</protein>
<proteinExistence type="predicted"/>
<accession>A0ABP8G6J4</accession>
<keyword evidence="3" id="KW-1185">Reference proteome</keyword>
<gene>
    <name evidence="2" type="ORF">GCM10023184_02490</name>
</gene>
<evidence type="ECO:0000313" key="2">
    <source>
        <dbReference type="EMBL" id="GAA4318334.1"/>
    </source>
</evidence>
<sequence length="92" mass="9719">MDALQLPVMRPVLFAIGYYVFAILVLFALAAALGPIYGHGGNPLIYVIYFFAAGGVVLAALELGCLVLGKKHAKGALLVHLLVLGALLIMLR</sequence>
<keyword evidence="1" id="KW-0812">Transmembrane</keyword>